<gene>
    <name evidence="1" type="primary">Nfu_g_1_013981</name>
</gene>
<accession>A0A1A8EIL1</accession>
<organism evidence="1">
    <name type="scientific">Nothobranchius kadleci</name>
    <name type="common">African annual killifish</name>
    <dbReference type="NCBI Taxonomy" id="1051664"/>
    <lineage>
        <taxon>Eukaryota</taxon>
        <taxon>Metazoa</taxon>
        <taxon>Chordata</taxon>
        <taxon>Craniata</taxon>
        <taxon>Vertebrata</taxon>
        <taxon>Euteleostomi</taxon>
        <taxon>Actinopterygii</taxon>
        <taxon>Neopterygii</taxon>
        <taxon>Teleostei</taxon>
        <taxon>Neoteleostei</taxon>
        <taxon>Acanthomorphata</taxon>
        <taxon>Ovalentaria</taxon>
        <taxon>Atherinomorphae</taxon>
        <taxon>Cyprinodontiformes</taxon>
        <taxon>Nothobranchiidae</taxon>
        <taxon>Nothobranchius</taxon>
    </lineage>
</organism>
<evidence type="ECO:0000313" key="1">
    <source>
        <dbReference type="EMBL" id="SBQ45719.1"/>
    </source>
</evidence>
<sequence>MRVNVDVESAMVLDGEHTCGPSLRMNRTSTVGAETCTPAMQTIKLYQKLPAVCRQPESSRSHGTAIRCETTGLEPVRLVETARAEVPALDPSCCSPAASVKALERGNGHKSARLQSVHDLKPYRNMFVCLLHSKDSDLFQSLNKNEHQIQFYGLELTQLV</sequence>
<reference evidence="1" key="1">
    <citation type="submission" date="2016-05" db="EMBL/GenBank/DDBJ databases">
        <authorList>
            <person name="Lavstsen T."/>
            <person name="Jespersen J.S."/>
        </authorList>
    </citation>
    <scope>NUCLEOTIDE SEQUENCE</scope>
    <source>
        <tissue evidence="1">Brain</tissue>
    </source>
</reference>
<dbReference type="EMBL" id="HAEA01017238">
    <property type="protein sequence ID" value="SBQ45719.1"/>
    <property type="molecule type" value="Transcribed_RNA"/>
</dbReference>
<proteinExistence type="predicted"/>
<name>A0A1A8EIL1_NOTKA</name>
<reference evidence="1" key="2">
    <citation type="submission" date="2016-06" db="EMBL/GenBank/DDBJ databases">
        <title>The genome of a short-lived fish provides insights into sex chromosome evolution and the genetic control of aging.</title>
        <authorList>
            <person name="Reichwald K."/>
            <person name="Felder M."/>
            <person name="Petzold A."/>
            <person name="Koch P."/>
            <person name="Groth M."/>
            <person name="Platzer M."/>
        </authorList>
    </citation>
    <scope>NUCLEOTIDE SEQUENCE</scope>
    <source>
        <tissue evidence="1">Brain</tissue>
    </source>
</reference>
<dbReference type="AlphaFoldDB" id="A0A1A8EIL1"/>
<protein>
    <submittedName>
        <fullName evidence="1">Uncharacterized protein</fullName>
    </submittedName>
</protein>